<feature type="transmembrane region" description="Helical" evidence="1">
    <location>
        <begin position="158"/>
        <end position="179"/>
    </location>
</feature>
<accession>A0ABW6IHP8</accession>
<protein>
    <submittedName>
        <fullName evidence="2">Uncharacterized protein</fullName>
    </submittedName>
</protein>
<name>A0ABW6IHP8_9CYAN</name>
<evidence type="ECO:0000313" key="3">
    <source>
        <dbReference type="Proteomes" id="UP001600165"/>
    </source>
</evidence>
<keyword evidence="1" id="KW-0812">Transmembrane</keyword>
<comment type="caution">
    <text evidence="2">The sequence shown here is derived from an EMBL/GenBank/DDBJ whole genome shotgun (WGS) entry which is preliminary data.</text>
</comment>
<evidence type="ECO:0000256" key="1">
    <source>
        <dbReference type="SAM" id="Phobius"/>
    </source>
</evidence>
<dbReference type="RefSeq" id="WP_377966721.1">
    <property type="nucleotide sequence ID" value="NZ_JBHZOL010000089.1"/>
</dbReference>
<dbReference type="EMBL" id="JBHZOL010000089">
    <property type="protein sequence ID" value="MFE4107728.1"/>
    <property type="molecule type" value="Genomic_DNA"/>
</dbReference>
<dbReference type="Proteomes" id="UP001600165">
    <property type="component" value="Unassembled WGS sequence"/>
</dbReference>
<gene>
    <name evidence="2" type="ORF">ACFVKH_15650</name>
</gene>
<keyword evidence="1" id="KW-1133">Transmembrane helix</keyword>
<reference evidence="2 3" key="1">
    <citation type="submission" date="2024-10" db="EMBL/GenBank/DDBJ databases">
        <authorList>
            <person name="Ratan Roy A."/>
            <person name="Morales Sandoval P.H."/>
            <person name="De Los Santos Villalobos S."/>
            <person name="Chakraborty S."/>
            <person name="Mukherjee J."/>
        </authorList>
    </citation>
    <scope>NUCLEOTIDE SEQUENCE [LARGE SCALE GENOMIC DNA]</scope>
    <source>
        <strain evidence="2 3">S1</strain>
    </source>
</reference>
<evidence type="ECO:0000313" key="2">
    <source>
        <dbReference type="EMBL" id="MFE4107728.1"/>
    </source>
</evidence>
<feature type="transmembrane region" description="Helical" evidence="1">
    <location>
        <begin position="212"/>
        <end position="230"/>
    </location>
</feature>
<keyword evidence="3" id="KW-1185">Reference proteome</keyword>
<sequence length="264" mass="30341">MSLFETIDSLEIYQLRLTADNLDISKKVKIKTILKRKINENLTNFYRSQSDSPSVVESFQVLSLWKDHIHEIINKKKVKDSNKRRKQEVLEGLEKLNCKKDLNDPDNMESITRDILMLLWKESSEKEKKKFRDIVREELEKYSIELTNSEIDKITRDFLLGSMSSATPFAIPIVSAIMLQQLTQGFIAWVIVSLLGQKALQAAVLSSLSGPIAWGLSIGAFSLGIGMSAIRYKSERNKLRFVQAILLIYAFSYQNRFNCRREGN</sequence>
<proteinExistence type="predicted"/>
<keyword evidence="1" id="KW-0472">Membrane</keyword>
<organism evidence="2 3">
    <name type="scientific">Almyronema epifaneia S1</name>
    <dbReference type="NCBI Taxonomy" id="2991925"/>
    <lineage>
        <taxon>Bacteria</taxon>
        <taxon>Bacillati</taxon>
        <taxon>Cyanobacteriota</taxon>
        <taxon>Cyanophyceae</taxon>
        <taxon>Nodosilineales</taxon>
        <taxon>Nodosilineaceae</taxon>
        <taxon>Almyronema</taxon>
        <taxon>Almyronema epifaneia</taxon>
    </lineage>
</organism>